<evidence type="ECO:0000313" key="5">
    <source>
        <dbReference type="EMBL" id="CAH3195896.1"/>
    </source>
</evidence>
<gene>
    <name evidence="5" type="ORF">PEVE_00031338</name>
</gene>
<evidence type="ECO:0000313" key="6">
    <source>
        <dbReference type="Proteomes" id="UP001159427"/>
    </source>
</evidence>
<comment type="caution">
    <text evidence="5">The sequence shown here is derived from an EMBL/GenBank/DDBJ whole genome shotgun (WGS) entry which is preliminary data.</text>
</comment>
<keyword evidence="6" id="KW-1185">Reference proteome</keyword>
<reference evidence="5 6" key="1">
    <citation type="submission" date="2022-05" db="EMBL/GenBank/DDBJ databases">
        <authorList>
            <consortium name="Genoscope - CEA"/>
            <person name="William W."/>
        </authorList>
    </citation>
    <scope>NUCLEOTIDE SEQUENCE [LARGE SCALE GENOMIC DNA]</scope>
</reference>
<keyword evidence="1 3" id="KW-0732">Signal</keyword>
<dbReference type="EMBL" id="CALNXI010004478">
    <property type="protein sequence ID" value="CAH3195896.1"/>
    <property type="molecule type" value="Genomic_DNA"/>
</dbReference>
<feature type="chain" id="PRO_5046531969" description="MRH domain-containing protein" evidence="3">
    <location>
        <begin position="26"/>
        <end position="156"/>
    </location>
</feature>
<proteinExistence type="predicted"/>
<evidence type="ECO:0000256" key="3">
    <source>
        <dbReference type="SAM" id="SignalP"/>
    </source>
</evidence>
<dbReference type="Gene3D" id="2.70.130.10">
    <property type="entry name" value="Mannose-6-phosphate receptor binding domain"/>
    <property type="match status" value="1"/>
</dbReference>
<dbReference type="InterPro" id="IPR009011">
    <property type="entry name" value="Man6P_isomerase_rcpt-bd_dom_sf"/>
</dbReference>
<feature type="non-terminal residue" evidence="5">
    <location>
        <position position="156"/>
    </location>
</feature>
<dbReference type="PROSITE" id="PS51914">
    <property type="entry name" value="MRH"/>
    <property type="match status" value="1"/>
</dbReference>
<name>A0ABN8SZC7_9CNID</name>
<feature type="signal peptide" evidence="3">
    <location>
        <begin position="1"/>
        <end position="25"/>
    </location>
</feature>
<keyword evidence="2" id="KW-1015">Disulfide bond</keyword>
<accession>A0ABN8SZC7</accession>
<dbReference type="Proteomes" id="UP001159427">
    <property type="component" value="Unassembled WGS sequence"/>
</dbReference>
<evidence type="ECO:0000256" key="2">
    <source>
        <dbReference type="ARBA" id="ARBA00023157"/>
    </source>
</evidence>
<dbReference type="SUPFAM" id="SSF50911">
    <property type="entry name" value="Mannose 6-phosphate receptor domain"/>
    <property type="match status" value="1"/>
</dbReference>
<evidence type="ECO:0000259" key="4">
    <source>
        <dbReference type="PROSITE" id="PS51914"/>
    </source>
</evidence>
<sequence>MRVVLRLMSCLLAFTSLRKLKGANAGNRTRPNAHAIAPADKDCVGYDLDGKIYNLAALERKDAKPGFWVVSGDTNYTYNPCRPFSQGTKQTSDCFGDVAVCMGNVKKAGCQLIGTQSSFHYDFNKETNTPQLVYTNKESFPHRKVIVDLKCDPSKK</sequence>
<feature type="domain" description="MRH" evidence="4">
    <location>
        <begin position="41"/>
        <end position="156"/>
    </location>
</feature>
<organism evidence="5 6">
    <name type="scientific">Porites evermanni</name>
    <dbReference type="NCBI Taxonomy" id="104178"/>
    <lineage>
        <taxon>Eukaryota</taxon>
        <taxon>Metazoa</taxon>
        <taxon>Cnidaria</taxon>
        <taxon>Anthozoa</taxon>
        <taxon>Hexacorallia</taxon>
        <taxon>Scleractinia</taxon>
        <taxon>Fungiina</taxon>
        <taxon>Poritidae</taxon>
        <taxon>Porites</taxon>
    </lineage>
</organism>
<protein>
    <recommendedName>
        <fullName evidence="4">MRH domain-containing protein</fullName>
    </recommendedName>
</protein>
<evidence type="ECO:0000256" key="1">
    <source>
        <dbReference type="ARBA" id="ARBA00022729"/>
    </source>
</evidence>
<dbReference type="InterPro" id="IPR044865">
    <property type="entry name" value="MRH_dom"/>
</dbReference>